<dbReference type="Pfam" id="PF03587">
    <property type="entry name" value="EMG1"/>
    <property type="match status" value="2"/>
</dbReference>
<dbReference type="GO" id="GO:0019843">
    <property type="term" value="F:rRNA binding"/>
    <property type="evidence" value="ECO:0007669"/>
    <property type="project" value="UniProtKB-KW"/>
</dbReference>
<evidence type="ECO:0000256" key="8">
    <source>
        <dbReference type="ARBA" id="ARBA00022884"/>
    </source>
</evidence>
<evidence type="ECO:0000256" key="3">
    <source>
        <dbReference type="ARBA" id="ARBA00022552"/>
    </source>
</evidence>
<protein>
    <recommendedName>
        <fullName evidence="12">Ribosomal RNA small subunit methyltransferase NEP1</fullName>
    </recommendedName>
</protein>
<name>A0A813YC10_ADIRI</name>
<evidence type="ECO:0000256" key="1">
    <source>
        <dbReference type="ARBA" id="ARBA00008115"/>
    </source>
</evidence>
<accession>A0A813YC10</accession>
<proteinExistence type="inferred from homology"/>
<dbReference type="PANTHER" id="PTHR12636">
    <property type="entry name" value="NEP1/MRA1"/>
    <property type="match status" value="1"/>
</dbReference>
<dbReference type="Proteomes" id="UP000663828">
    <property type="component" value="Unassembled WGS sequence"/>
</dbReference>
<dbReference type="SUPFAM" id="SSF75217">
    <property type="entry name" value="alpha/beta knot"/>
    <property type="match status" value="1"/>
</dbReference>
<dbReference type="Gene3D" id="3.40.1280.10">
    <property type="match status" value="1"/>
</dbReference>
<dbReference type="InterPro" id="IPR029026">
    <property type="entry name" value="tRNA_m1G_MTases_N"/>
</dbReference>
<evidence type="ECO:0000256" key="6">
    <source>
        <dbReference type="ARBA" id="ARBA00022691"/>
    </source>
</evidence>
<organism evidence="10 11">
    <name type="scientific">Adineta ricciae</name>
    <name type="common">Rotifer</name>
    <dbReference type="NCBI Taxonomy" id="249248"/>
    <lineage>
        <taxon>Eukaryota</taxon>
        <taxon>Metazoa</taxon>
        <taxon>Spiralia</taxon>
        <taxon>Gnathifera</taxon>
        <taxon>Rotifera</taxon>
        <taxon>Eurotatoria</taxon>
        <taxon>Bdelloidea</taxon>
        <taxon>Adinetida</taxon>
        <taxon>Adinetidae</taxon>
        <taxon>Adineta</taxon>
    </lineage>
</organism>
<keyword evidence="3" id="KW-0698">rRNA processing</keyword>
<comment type="similarity">
    <text evidence="1">Belongs to the class IV-like SAM-binding methyltransferase superfamily. RNA methyltransferase NEP1 family.</text>
</comment>
<comment type="caution">
    <text evidence="10">The sequence shown here is derived from an EMBL/GenBank/DDBJ whole genome shotgun (WGS) entry which is preliminary data.</text>
</comment>
<dbReference type="InterPro" id="IPR029028">
    <property type="entry name" value="Alpha/beta_knot_MTases"/>
</dbReference>
<keyword evidence="2" id="KW-0690">Ribosome biogenesis</keyword>
<evidence type="ECO:0000256" key="2">
    <source>
        <dbReference type="ARBA" id="ARBA00022517"/>
    </source>
</evidence>
<dbReference type="GO" id="GO:0032040">
    <property type="term" value="C:small-subunit processome"/>
    <property type="evidence" value="ECO:0007669"/>
    <property type="project" value="TreeGrafter"/>
</dbReference>
<dbReference type="GO" id="GO:0070475">
    <property type="term" value="P:rRNA base methylation"/>
    <property type="evidence" value="ECO:0007669"/>
    <property type="project" value="InterPro"/>
</dbReference>
<sequence>MPPTKKRARQDEVEGNNNNPGEEFQTDEPLVNKIKKTKSSDKRLIVVLEQANLETIKVGKVYELLNCDRHKNHLLKYKRDPNSNARPDITHQCLLALLDSPLNRAGLLQVGYFLGTIENLWILNDFFKVYIHTHKGILIEVNPQTRIPRTFDRFAGLMVQLLHKLSIRSQDTVQGGIKLLKVIKNPITDHFPVGCKKISTSFGATPTRLVKIRDYVQNECGDIDQPVVFVIGAMAKGSVNIDYNEDTVSISSYPLSAALTCAKVCSAFEEKWDVL</sequence>
<keyword evidence="11" id="KW-1185">Reference proteome</keyword>
<evidence type="ECO:0008006" key="12">
    <source>
        <dbReference type="Google" id="ProtNLM"/>
    </source>
</evidence>
<evidence type="ECO:0000313" key="11">
    <source>
        <dbReference type="Proteomes" id="UP000663828"/>
    </source>
</evidence>
<keyword evidence="6" id="KW-0949">S-adenosyl-L-methionine</keyword>
<keyword evidence="7" id="KW-0699">rRNA-binding</keyword>
<evidence type="ECO:0000256" key="5">
    <source>
        <dbReference type="ARBA" id="ARBA00022679"/>
    </source>
</evidence>
<dbReference type="AlphaFoldDB" id="A0A813YC10"/>
<evidence type="ECO:0000313" key="10">
    <source>
        <dbReference type="EMBL" id="CAF0882120.1"/>
    </source>
</evidence>
<reference evidence="10" key="1">
    <citation type="submission" date="2021-02" db="EMBL/GenBank/DDBJ databases">
        <authorList>
            <person name="Nowell W R."/>
        </authorList>
    </citation>
    <scope>NUCLEOTIDE SEQUENCE</scope>
</reference>
<dbReference type="PANTHER" id="PTHR12636:SF5">
    <property type="entry name" value="RIBOSOMAL RNA SMALL SUBUNIT METHYLTRANSFERASE NEP1"/>
    <property type="match status" value="1"/>
</dbReference>
<dbReference type="CDD" id="cd18088">
    <property type="entry name" value="Nep1-like"/>
    <property type="match status" value="1"/>
</dbReference>
<evidence type="ECO:0000256" key="9">
    <source>
        <dbReference type="SAM" id="MobiDB-lite"/>
    </source>
</evidence>
<gene>
    <name evidence="10" type="ORF">XAT740_LOCUS7057</name>
</gene>
<dbReference type="InterPro" id="IPR005304">
    <property type="entry name" value="Rbsml_bgen_MeTrfase_EMG1/NEP1"/>
</dbReference>
<dbReference type="GO" id="GO:0070037">
    <property type="term" value="F:rRNA (pseudouridine) methyltransferase activity"/>
    <property type="evidence" value="ECO:0007669"/>
    <property type="project" value="InterPro"/>
</dbReference>
<evidence type="ECO:0000256" key="4">
    <source>
        <dbReference type="ARBA" id="ARBA00022603"/>
    </source>
</evidence>
<dbReference type="EMBL" id="CAJNOR010000332">
    <property type="protein sequence ID" value="CAF0882120.1"/>
    <property type="molecule type" value="Genomic_DNA"/>
</dbReference>
<keyword evidence="4" id="KW-0489">Methyltransferase</keyword>
<feature type="region of interest" description="Disordered" evidence="9">
    <location>
        <begin position="1"/>
        <end position="30"/>
    </location>
</feature>
<keyword evidence="5" id="KW-0808">Transferase</keyword>
<evidence type="ECO:0000256" key="7">
    <source>
        <dbReference type="ARBA" id="ARBA00022730"/>
    </source>
</evidence>
<keyword evidence="8" id="KW-0694">RNA-binding</keyword>